<protein>
    <recommendedName>
        <fullName evidence="3">Ig-like domain-containing protein</fullName>
    </recommendedName>
</protein>
<evidence type="ECO:0000313" key="2">
    <source>
        <dbReference type="Proteomes" id="UP001519460"/>
    </source>
</evidence>
<reference evidence="1 2" key="1">
    <citation type="journal article" date="2023" name="Sci. Data">
        <title>Genome assembly of the Korean intertidal mud-creeper Batillaria attramentaria.</title>
        <authorList>
            <person name="Patra A.K."/>
            <person name="Ho P.T."/>
            <person name="Jun S."/>
            <person name="Lee S.J."/>
            <person name="Kim Y."/>
            <person name="Won Y.J."/>
        </authorList>
    </citation>
    <scope>NUCLEOTIDE SEQUENCE [LARGE SCALE GENOMIC DNA]</scope>
    <source>
        <strain evidence="1">Wonlab-2016</strain>
    </source>
</reference>
<proteinExistence type="predicted"/>
<dbReference type="Proteomes" id="UP001519460">
    <property type="component" value="Unassembled WGS sequence"/>
</dbReference>
<sequence>MAPLNVELNRVSSEAHLISGAGRYFWGEEWRLGEYYGKARFLVTSFNSTLDAGTYQCTVSTESRSATADVIVN</sequence>
<keyword evidence="2" id="KW-1185">Reference proteome</keyword>
<organism evidence="1 2">
    <name type="scientific">Batillaria attramentaria</name>
    <dbReference type="NCBI Taxonomy" id="370345"/>
    <lineage>
        <taxon>Eukaryota</taxon>
        <taxon>Metazoa</taxon>
        <taxon>Spiralia</taxon>
        <taxon>Lophotrochozoa</taxon>
        <taxon>Mollusca</taxon>
        <taxon>Gastropoda</taxon>
        <taxon>Caenogastropoda</taxon>
        <taxon>Sorbeoconcha</taxon>
        <taxon>Cerithioidea</taxon>
        <taxon>Batillariidae</taxon>
        <taxon>Batillaria</taxon>
    </lineage>
</organism>
<dbReference type="AlphaFoldDB" id="A0ABD0KYC4"/>
<evidence type="ECO:0008006" key="3">
    <source>
        <dbReference type="Google" id="ProtNLM"/>
    </source>
</evidence>
<dbReference type="EMBL" id="JACVVK020000106">
    <property type="protein sequence ID" value="KAK7492142.1"/>
    <property type="molecule type" value="Genomic_DNA"/>
</dbReference>
<comment type="caution">
    <text evidence="1">The sequence shown here is derived from an EMBL/GenBank/DDBJ whole genome shotgun (WGS) entry which is preliminary data.</text>
</comment>
<evidence type="ECO:0000313" key="1">
    <source>
        <dbReference type="EMBL" id="KAK7492142.1"/>
    </source>
</evidence>
<gene>
    <name evidence="1" type="ORF">BaRGS_00016616</name>
</gene>
<name>A0ABD0KYC4_9CAEN</name>
<accession>A0ABD0KYC4</accession>